<feature type="domain" description="Replication protein A OB" evidence="20">
    <location>
        <begin position="293"/>
        <end position="391"/>
    </location>
</feature>
<keyword evidence="12 14" id="KW-0539">Nucleus</keyword>
<evidence type="ECO:0000256" key="13">
    <source>
        <dbReference type="ARBA" id="ARBA00048492"/>
    </source>
</evidence>
<keyword evidence="5 14" id="KW-0235">DNA replication</keyword>
<dbReference type="InterPro" id="IPR004365">
    <property type="entry name" value="NA-bd_OB_tRNA"/>
</dbReference>
<sequence length="943" mass="102872">MDFKQVQPNHGQPGQVRYRLIVSDGTHYQQAMLATQLNVLINEGQITEHGLICLEEFICNEVQGRKIVIILRCHVVSPSLGYRVGDPVEYGKAAGGNGGMQGGQPAYGQQPQQAPALNTMAGASVPYKPAGSSSAGSSNGGAYPPYNAGGAAGGYRALSGPVVRAGPPQSIIPINDLNPYINRWVIKARVTSKTDIKRWSNAKGEGTLFSVDLLDEFDGEIRATFFKEACEKFYPLLEQGHVYTFSGGKLKPAQRQYSSIRNNYETTFDTNSEIMEVMDDHKIQSAVYSFKKIGELEETPPNATIDVIGVVKAFSPLSTITTKKDGREVEKRELTLCDDTGTEVRLTVWGERASKQPEQWENHPIVAFKGVKVSDYNGRSLGTMPGSQVTVSPDLPEALHLHNWWHSAGATAASTSISSGGGGGGGGGGFADRKVLSQIKEEQLGFGEKPDYMDVKATLTYIKSDPDPWYRSCTSPDCKRKVTEQLNSYFCEKCQREMPECAYRYILTVSGTDHSGSVYLSCFDEHANILLGKSAEELNSFKASDMQARYDATFQEATFGTHILRLRVKAEQVNDEQRVKSVFLQKFSASGVLAAMVTNELTIIKPDDFHHHFRDGDALKSVVPLVASRFRRAIAMPNLKPPITTVTQAVAYRERILASLPAGAIFTPLMTLYLTDRTTADEIYAARASGIVYAVKLYPAGATTNSDSGVTDMQAIRPALKAMAEVGMPLLVHSEVTDADVDVFHREAAFIVRILQPLVDENPDLKVVMEHITTSEGVDFVMACGSNVAATITPQHLMYNRNAIFQGGLQPHVYCLPVLKHERHRQALLGAIASGSSKFFLGTDSAPHPQTAKESTSGCAGCFSAFAGLELYAEVFESIGALDKFEAFTSKNGAAFYGLADNTEKLTLQRKAWRVPMTYPLGQDTVVVPLRAGQEMAWSVKQG</sequence>
<accession>A0A4D9CR27</accession>
<dbReference type="InterPro" id="IPR004591">
    <property type="entry name" value="Rfa1"/>
</dbReference>
<proteinExistence type="inferred from homology"/>
<dbReference type="InterPro" id="IPR012340">
    <property type="entry name" value="NA-bd_OB-fold"/>
</dbReference>
<feature type="domain" description="Replication factor-A protein 1 N-terminal" evidence="18">
    <location>
        <begin position="2"/>
        <end position="77"/>
    </location>
</feature>
<evidence type="ECO:0000256" key="1">
    <source>
        <dbReference type="ARBA" id="ARBA00004123"/>
    </source>
</evidence>
<dbReference type="InterPro" id="IPR013955">
    <property type="entry name" value="Rep_factor-A_C"/>
</dbReference>
<dbReference type="SUPFAM" id="SSF51556">
    <property type="entry name" value="Metallo-dependent hydrolases"/>
    <property type="match status" value="1"/>
</dbReference>
<comment type="pathway">
    <text evidence="2">Pyrimidine metabolism; UMP biosynthesis via de novo pathway; (S)-dihydroorotate from bicarbonate: step 3/3.</text>
</comment>
<evidence type="ECO:0000259" key="17">
    <source>
        <dbReference type="Pfam" id="PF01979"/>
    </source>
</evidence>
<dbReference type="GO" id="GO:0008270">
    <property type="term" value="F:zinc ion binding"/>
    <property type="evidence" value="ECO:0007669"/>
    <property type="project" value="UniProtKB-KW"/>
</dbReference>
<dbReference type="Gene3D" id="2.40.50.140">
    <property type="entry name" value="Nucleic acid-binding proteins"/>
    <property type="match status" value="4"/>
</dbReference>
<dbReference type="Proteomes" id="UP000355283">
    <property type="component" value="Unassembled WGS sequence"/>
</dbReference>
<dbReference type="EMBL" id="SDOX01000183">
    <property type="protein sequence ID" value="TFJ80023.1"/>
    <property type="molecule type" value="Genomic_DNA"/>
</dbReference>
<dbReference type="CDD" id="cd01294">
    <property type="entry name" value="DHOase"/>
    <property type="match status" value="1"/>
</dbReference>
<dbReference type="HAMAP" id="MF_00219">
    <property type="entry name" value="PyrC_classII"/>
    <property type="match status" value="1"/>
</dbReference>
<evidence type="ECO:0000256" key="4">
    <source>
        <dbReference type="ARBA" id="ARBA00005690"/>
    </source>
</evidence>
<evidence type="ECO:0000256" key="15">
    <source>
        <dbReference type="SAM" id="MobiDB-lite"/>
    </source>
</evidence>
<evidence type="ECO:0000313" key="22">
    <source>
        <dbReference type="Proteomes" id="UP000355283"/>
    </source>
</evidence>
<comment type="catalytic activity">
    <reaction evidence="13">
        <text>(S)-dihydroorotate + H2O = N-carbamoyl-L-aspartate + H(+)</text>
        <dbReference type="Rhea" id="RHEA:24296"/>
        <dbReference type="ChEBI" id="CHEBI:15377"/>
        <dbReference type="ChEBI" id="CHEBI:15378"/>
        <dbReference type="ChEBI" id="CHEBI:30864"/>
        <dbReference type="ChEBI" id="CHEBI:32814"/>
        <dbReference type="EC" id="3.5.2.3"/>
    </reaction>
</comment>
<dbReference type="AlphaFoldDB" id="A0A4D9CR27"/>
<keyword evidence="9 14" id="KW-0862">Zinc</keyword>
<comment type="subcellular location">
    <subcellularLocation>
        <location evidence="1 14">Nucleus</location>
    </subcellularLocation>
</comment>
<feature type="region of interest" description="Disordered" evidence="15">
    <location>
        <begin position="95"/>
        <end position="114"/>
    </location>
</feature>
<dbReference type="InterPro" id="IPR004721">
    <property type="entry name" value="DHOdimr"/>
</dbReference>
<feature type="domain" description="Amidohydrolase-related" evidence="17">
    <location>
        <begin position="608"/>
        <end position="917"/>
    </location>
</feature>
<dbReference type="PROSITE" id="PS00483">
    <property type="entry name" value="DIHYDROOROTASE_2"/>
    <property type="match status" value="1"/>
</dbReference>
<gene>
    <name evidence="21" type="ORF">NSK_008581</name>
</gene>
<feature type="compositionally biased region" description="Low complexity" evidence="15">
    <location>
        <begin position="103"/>
        <end position="114"/>
    </location>
</feature>
<keyword evidence="10" id="KW-0665">Pyrimidine biosynthesis</keyword>
<dbReference type="InterPro" id="IPR006680">
    <property type="entry name" value="Amidohydro-rel"/>
</dbReference>
<dbReference type="FunFam" id="2.40.50.140:FF:000064">
    <property type="entry name" value="Replication protein A subunit"/>
    <property type="match status" value="1"/>
</dbReference>
<evidence type="ECO:0000256" key="9">
    <source>
        <dbReference type="ARBA" id="ARBA00022833"/>
    </source>
</evidence>
<keyword evidence="8" id="KW-0378">Hydrolase</keyword>
<organism evidence="21 22">
    <name type="scientific">Nannochloropsis salina CCMP1776</name>
    <dbReference type="NCBI Taxonomy" id="1027361"/>
    <lineage>
        <taxon>Eukaryota</taxon>
        <taxon>Sar</taxon>
        <taxon>Stramenopiles</taxon>
        <taxon>Ochrophyta</taxon>
        <taxon>Eustigmatophyceae</taxon>
        <taxon>Eustigmatales</taxon>
        <taxon>Monodopsidaceae</taxon>
        <taxon>Microchloropsis</taxon>
        <taxon>Microchloropsis salina</taxon>
    </lineage>
</organism>
<dbReference type="PANTHER" id="PTHR43137">
    <property type="entry name" value="DIHYDROOROTASE"/>
    <property type="match status" value="1"/>
</dbReference>
<feature type="domain" description="Replication factor A C-terminal" evidence="19">
    <location>
        <begin position="452"/>
        <end position="581"/>
    </location>
</feature>
<reference evidence="21 22" key="1">
    <citation type="submission" date="2019-01" db="EMBL/GenBank/DDBJ databases">
        <title>Nuclear Genome Assembly of the Microalgal Biofuel strain Nannochloropsis salina CCMP1776.</title>
        <authorList>
            <person name="Hovde B."/>
        </authorList>
    </citation>
    <scope>NUCLEOTIDE SEQUENCE [LARGE SCALE GENOMIC DNA]</scope>
    <source>
        <strain evidence="21 22">CCMP1776</strain>
    </source>
</reference>
<dbReference type="GO" id="GO:0005634">
    <property type="term" value="C:nucleus"/>
    <property type="evidence" value="ECO:0007669"/>
    <property type="project" value="UniProtKB-SubCell"/>
</dbReference>
<dbReference type="InterPro" id="IPR047192">
    <property type="entry name" value="Euk_RPA1_DBD_C"/>
</dbReference>
<dbReference type="Pfam" id="PF08646">
    <property type="entry name" value="Rep_fac-A_C"/>
    <property type="match status" value="1"/>
</dbReference>
<comment type="similarity">
    <text evidence="3">Belongs to the metallo-dependent hydrolases superfamily. DHOase family. Class II DHOase subfamily.</text>
</comment>
<dbReference type="Pfam" id="PF01336">
    <property type="entry name" value="tRNA_anti-codon"/>
    <property type="match status" value="1"/>
</dbReference>
<evidence type="ECO:0000256" key="2">
    <source>
        <dbReference type="ARBA" id="ARBA00004880"/>
    </source>
</evidence>
<evidence type="ECO:0000256" key="6">
    <source>
        <dbReference type="ARBA" id="ARBA00022723"/>
    </source>
</evidence>
<dbReference type="GO" id="GO:0006281">
    <property type="term" value="P:DNA repair"/>
    <property type="evidence" value="ECO:0007669"/>
    <property type="project" value="InterPro"/>
</dbReference>
<evidence type="ECO:0000256" key="8">
    <source>
        <dbReference type="ARBA" id="ARBA00022801"/>
    </source>
</evidence>
<keyword evidence="7 14" id="KW-0863">Zinc-finger</keyword>
<dbReference type="Pfam" id="PF04057">
    <property type="entry name" value="Rep-A_N"/>
    <property type="match status" value="1"/>
</dbReference>
<evidence type="ECO:0000259" key="16">
    <source>
        <dbReference type="Pfam" id="PF01336"/>
    </source>
</evidence>
<dbReference type="CDD" id="cd04475">
    <property type="entry name" value="RPA1_DBD_B"/>
    <property type="match status" value="1"/>
</dbReference>
<dbReference type="PANTHER" id="PTHR43137:SF1">
    <property type="entry name" value="DIHYDROOROTASE"/>
    <property type="match status" value="1"/>
</dbReference>
<dbReference type="NCBIfam" id="TIGR00617">
    <property type="entry name" value="rpa1"/>
    <property type="match status" value="1"/>
</dbReference>
<evidence type="ECO:0000259" key="20">
    <source>
        <dbReference type="Pfam" id="PF16900"/>
    </source>
</evidence>
<evidence type="ECO:0000256" key="12">
    <source>
        <dbReference type="ARBA" id="ARBA00023242"/>
    </source>
</evidence>
<dbReference type="InterPro" id="IPR032466">
    <property type="entry name" value="Metal_Hydrolase"/>
</dbReference>
<dbReference type="GO" id="GO:0005737">
    <property type="term" value="C:cytoplasm"/>
    <property type="evidence" value="ECO:0007669"/>
    <property type="project" value="TreeGrafter"/>
</dbReference>
<dbReference type="CDD" id="cd04477">
    <property type="entry name" value="RPA1N"/>
    <property type="match status" value="1"/>
</dbReference>
<evidence type="ECO:0000256" key="14">
    <source>
        <dbReference type="RuleBase" id="RU364130"/>
    </source>
</evidence>
<dbReference type="InterPro" id="IPR031657">
    <property type="entry name" value="REPA_OB_2"/>
</dbReference>
<keyword evidence="6 14" id="KW-0479">Metal-binding</keyword>
<dbReference type="GO" id="GO:0006260">
    <property type="term" value="P:DNA replication"/>
    <property type="evidence" value="ECO:0007669"/>
    <property type="project" value="UniProtKB-KW"/>
</dbReference>
<dbReference type="Gene3D" id="3.20.20.140">
    <property type="entry name" value="Metal-dependent hydrolases"/>
    <property type="match status" value="1"/>
</dbReference>
<evidence type="ECO:0000259" key="18">
    <source>
        <dbReference type="Pfam" id="PF04057"/>
    </source>
</evidence>
<evidence type="ECO:0000256" key="5">
    <source>
        <dbReference type="ARBA" id="ARBA00022705"/>
    </source>
</evidence>
<dbReference type="GO" id="GO:0004151">
    <property type="term" value="F:dihydroorotase activity"/>
    <property type="evidence" value="ECO:0007669"/>
    <property type="project" value="UniProtKB-EC"/>
</dbReference>
<evidence type="ECO:0000259" key="19">
    <source>
        <dbReference type="Pfam" id="PF08646"/>
    </source>
</evidence>
<name>A0A4D9CR27_9STRA</name>
<dbReference type="FunFam" id="3.20.20.140:FF:000006">
    <property type="entry name" value="Dihydroorotase"/>
    <property type="match status" value="1"/>
</dbReference>
<dbReference type="CDD" id="cd04474">
    <property type="entry name" value="RPA1_DBD_A"/>
    <property type="match status" value="1"/>
</dbReference>
<dbReference type="OrthoDB" id="1751331at2759"/>
<dbReference type="GO" id="GO:0006207">
    <property type="term" value="P:'de novo' pyrimidine nucleobase biosynthetic process"/>
    <property type="evidence" value="ECO:0007669"/>
    <property type="project" value="TreeGrafter"/>
</dbReference>
<evidence type="ECO:0000256" key="7">
    <source>
        <dbReference type="ARBA" id="ARBA00022771"/>
    </source>
</evidence>
<dbReference type="Pfam" id="PF16900">
    <property type="entry name" value="REPA_OB_2"/>
    <property type="match status" value="1"/>
</dbReference>
<dbReference type="UniPathway" id="UPA00070">
    <property type="reaction ID" value="UER00117"/>
</dbReference>
<feature type="domain" description="OB" evidence="16">
    <location>
        <begin position="184"/>
        <end position="258"/>
    </location>
</feature>
<dbReference type="GO" id="GO:0044205">
    <property type="term" value="P:'de novo' UMP biosynthetic process"/>
    <property type="evidence" value="ECO:0007669"/>
    <property type="project" value="UniProtKB-UniPathway"/>
</dbReference>
<dbReference type="InterPro" id="IPR007199">
    <property type="entry name" value="Rep_factor-A_N"/>
</dbReference>
<evidence type="ECO:0000313" key="21">
    <source>
        <dbReference type="EMBL" id="TFJ80023.1"/>
    </source>
</evidence>
<dbReference type="FunFam" id="2.40.50.140:FF:000090">
    <property type="entry name" value="Replication protein A subunit"/>
    <property type="match status" value="1"/>
</dbReference>
<evidence type="ECO:0000256" key="11">
    <source>
        <dbReference type="ARBA" id="ARBA00023125"/>
    </source>
</evidence>
<dbReference type="InterPro" id="IPR002195">
    <property type="entry name" value="Dihydroorotase_CS"/>
</dbReference>
<dbReference type="GO" id="GO:0006310">
    <property type="term" value="P:DNA recombination"/>
    <property type="evidence" value="ECO:0007669"/>
    <property type="project" value="InterPro"/>
</dbReference>
<keyword evidence="11 14" id="KW-0238">DNA-binding</keyword>
<comment type="caution">
    <text evidence="21">The sequence shown here is derived from an EMBL/GenBank/DDBJ whole genome shotgun (WGS) entry which is preliminary data.</text>
</comment>
<protein>
    <recommendedName>
        <fullName evidence="14">Replication protein A subunit</fullName>
    </recommendedName>
</protein>
<dbReference type="NCBIfam" id="TIGR00856">
    <property type="entry name" value="pyrC_dimer"/>
    <property type="match status" value="1"/>
</dbReference>
<comment type="similarity">
    <text evidence="4 14">Belongs to the replication factor A protein 1 family.</text>
</comment>
<dbReference type="FunFam" id="2.40.50.140:FF:000041">
    <property type="entry name" value="Replication protein A subunit"/>
    <property type="match status" value="1"/>
</dbReference>
<dbReference type="Pfam" id="PF01979">
    <property type="entry name" value="Amidohydro_1"/>
    <property type="match status" value="1"/>
</dbReference>
<dbReference type="SUPFAM" id="SSF50249">
    <property type="entry name" value="Nucleic acid-binding proteins"/>
    <property type="match status" value="4"/>
</dbReference>
<dbReference type="GO" id="GO:0003677">
    <property type="term" value="F:DNA binding"/>
    <property type="evidence" value="ECO:0007669"/>
    <property type="project" value="UniProtKB-KW"/>
</dbReference>
<evidence type="ECO:0000256" key="3">
    <source>
        <dbReference type="ARBA" id="ARBA00005631"/>
    </source>
</evidence>
<keyword evidence="22" id="KW-1185">Reference proteome</keyword>
<evidence type="ECO:0000256" key="10">
    <source>
        <dbReference type="ARBA" id="ARBA00022975"/>
    </source>
</evidence>
<dbReference type="CDD" id="cd04476">
    <property type="entry name" value="RPA1_DBD_C"/>
    <property type="match status" value="1"/>
</dbReference>